<dbReference type="GO" id="GO:0051537">
    <property type="term" value="F:2 iron, 2 sulfur cluster binding"/>
    <property type="evidence" value="ECO:0007669"/>
    <property type="project" value="UniProtKB-KW"/>
</dbReference>
<evidence type="ECO:0000256" key="1">
    <source>
        <dbReference type="ARBA" id="ARBA00002494"/>
    </source>
</evidence>
<dbReference type="InterPro" id="IPR036922">
    <property type="entry name" value="Rieske_2Fe-2S_sf"/>
</dbReference>
<keyword evidence="6" id="KW-0411">Iron-sulfur</keyword>
<accession>A0A2A9EMT1</accession>
<dbReference type="GO" id="GO:0016020">
    <property type="term" value="C:membrane"/>
    <property type="evidence" value="ECO:0007669"/>
    <property type="project" value="InterPro"/>
</dbReference>
<feature type="domain" description="Rieske" evidence="10">
    <location>
        <begin position="50"/>
        <end position="143"/>
    </location>
</feature>
<dbReference type="SUPFAM" id="SSF50022">
    <property type="entry name" value="ISP domain"/>
    <property type="match status" value="1"/>
</dbReference>
<dbReference type="InterPro" id="IPR014349">
    <property type="entry name" value="Rieske_Fe-S_prot"/>
</dbReference>
<comment type="function">
    <text evidence="1">Iron-sulfur subunit of the cytochrome bc1 complex, an essential component of the respiratory electron transport chain required for ATP synthesis. The bc1 complex catalyzes the oxidation of menaquinol and the reduction of cytochrome c in the respiratory chain. The bc1 complex operates through a Q-cycle mechanism that couples electron transfer to generation of the proton gradient that drives ATP synthesis.</text>
</comment>
<evidence type="ECO:0000256" key="9">
    <source>
        <dbReference type="ARBA" id="ARBA00034078"/>
    </source>
</evidence>
<dbReference type="Proteomes" id="UP000222106">
    <property type="component" value="Unassembled WGS sequence"/>
</dbReference>
<dbReference type="Pfam" id="PF00355">
    <property type="entry name" value="Rieske"/>
    <property type="match status" value="1"/>
</dbReference>
<evidence type="ECO:0000256" key="3">
    <source>
        <dbReference type="ARBA" id="ARBA00022714"/>
    </source>
</evidence>
<keyword evidence="3" id="KW-0001">2Fe-2S</keyword>
<evidence type="ECO:0000256" key="2">
    <source>
        <dbReference type="ARBA" id="ARBA00015816"/>
    </source>
</evidence>
<dbReference type="InterPro" id="IPR005805">
    <property type="entry name" value="Rieske_Fe-S_prot_C"/>
</dbReference>
<evidence type="ECO:0000256" key="8">
    <source>
        <dbReference type="ARBA" id="ARBA00029586"/>
    </source>
</evidence>
<sequence length="144" mass="14213">MDLTPSNGPARRSVLLAGTGLLSVPLLAACGGGGGTSDSRATPPPSAAGTRLMSLADVPVGSGVVLEVKGASVVVVQPEQGTAKAFSGVCTHQGCVVQIGQQDITCPCHGSEFSFADGSVVRGPAERPLPPVPVTVVDGDVVLA</sequence>
<gene>
    <name evidence="11" type="ORF">ATJ97_2799</name>
</gene>
<dbReference type="PANTHER" id="PTHR10134">
    <property type="entry name" value="CYTOCHROME B-C1 COMPLEX SUBUNIT RIESKE, MITOCHONDRIAL"/>
    <property type="match status" value="1"/>
</dbReference>
<comment type="caution">
    <text evidence="11">The sequence shown here is derived from an EMBL/GenBank/DDBJ whole genome shotgun (WGS) entry which is preliminary data.</text>
</comment>
<dbReference type="EMBL" id="PDJI01000004">
    <property type="protein sequence ID" value="PFG40274.1"/>
    <property type="molecule type" value="Genomic_DNA"/>
</dbReference>
<evidence type="ECO:0000256" key="4">
    <source>
        <dbReference type="ARBA" id="ARBA00022723"/>
    </source>
</evidence>
<dbReference type="CDD" id="cd03467">
    <property type="entry name" value="Rieske"/>
    <property type="match status" value="1"/>
</dbReference>
<keyword evidence="12" id="KW-1185">Reference proteome</keyword>
<dbReference type="InterPro" id="IPR017941">
    <property type="entry name" value="Rieske_2Fe-2S"/>
</dbReference>
<dbReference type="GO" id="GO:0004497">
    <property type="term" value="F:monooxygenase activity"/>
    <property type="evidence" value="ECO:0007669"/>
    <property type="project" value="UniProtKB-ARBA"/>
</dbReference>
<evidence type="ECO:0000256" key="6">
    <source>
        <dbReference type="ARBA" id="ARBA00023014"/>
    </source>
</evidence>
<keyword evidence="5" id="KW-0408">Iron</keyword>
<keyword evidence="4" id="KW-0479">Metal-binding</keyword>
<dbReference type="RefSeq" id="WP_211287237.1">
    <property type="nucleotide sequence ID" value="NZ_PDJI01000004.1"/>
</dbReference>
<name>A0A2A9EMT1_9MICO</name>
<organism evidence="11 12">
    <name type="scientific">Georgenia soli</name>
    <dbReference type="NCBI Taxonomy" id="638953"/>
    <lineage>
        <taxon>Bacteria</taxon>
        <taxon>Bacillati</taxon>
        <taxon>Actinomycetota</taxon>
        <taxon>Actinomycetes</taxon>
        <taxon>Micrococcales</taxon>
        <taxon>Bogoriellaceae</taxon>
        <taxon>Georgenia</taxon>
    </lineage>
</organism>
<comment type="cofactor">
    <cofactor evidence="9">
        <name>[2Fe-2S] cluster</name>
        <dbReference type="ChEBI" id="CHEBI:190135"/>
    </cofactor>
</comment>
<evidence type="ECO:0000259" key="10">
    <source>
        <dbReference type="PROSITE" id="PS51296"/>
    </source>
</evidence>
<dbReference type="PRINTS" id="PR00162">
    <property type="entry name" value="RIESKE"/>
</dbReference>
<evidence type="ECO:0000313" key="12">
    <source>
        <dbReference type="Proteomes" id="UP000222106"/>
    </source>
</evidence>
<protein>
    <recommendedName>
        <fullName evidence="2">Cytochrome bc1 complex Rieske iron-sulfur subunit</fullName>
    </recommendedName>
    <alternativeName>
        <fullName evidence="8">Cytochrome bc1 reductase complex subunit QcrA</fullName>
    </alternativeName>
</protein>
<dbReference type="PROSITE" id="PS51296">
    <property type="entry name" value="RIESKE"/>
    <property type="match status" value="1"/>
</dbReference>
<proteinExistence type="predicted"/>
<evidence type="ECO:0000313" key="11">
    <source>
        <dbReference type="EMBL" id="PFG40274.1"/>
    </source>
</evidence>
<dbReference type="Gene3D" id="2.102.10.10">
    <property type="entry name" value="Rieske [2Fe-2S] iron-sulphur domain"/>
    <property type="match status" value="1"/>
</dbReference>
<evidence type="ECO:0000256" key="5">
    <source>
        <dbReference type="ARBA" id="ARBA00023004"/>
    </source>
</evidence>
<keyword evidence="7" id="KW-1015">Disulfide bond</keyword>
<dbReference type="AlphaFoldDB" id="A0A2A9EMT1"/>
<dbReference type="GO" id="GO:0016705">
    <property type="term" value="F:oxidoreductase activity, acting on paired donors, with incorporation or reduction of molecular oxygen"/>
    <property type="evidence" value="ECO:0007669"/>
    <property type="project" value="UniProtKB-ARBA"/>
</dbReference>
<evidence type="ECO:0000256" key="7">
    <source>
        <dbReference type="ARBA" id="ARBA00023157"/>
    </source>
</evidence>
<reference evidence="11 12" key="1">
    <citation type="submission" date="2017-10" db="EMBL/GenBank/DDBJ databases">
        <title>Sequencing the genomes of 1000 actinobacteria strains.</title>
        <authorList>
            <person name="Klenk H.-P."/>
        </authorList>
    </citation>
    <scope>NUCLEOTIDE SEQUENCE [LARGE SCALE GENOMIC DNA]</scope>
    <source>
        <strain evidence="11 12">DSM 21838</strain>
    </source>
</reference>
<dbReference type="GO" id="GO:0046872">
    <property type="term" value="F:metal ion binding"/>
    <property type="evidence" value="ECO:0007669"/>
    <property type="project" value="UniProtKB-KW"/>
</dbReference>